<dbReference type="InterPro" id="IPR036047">
    <property type="entry name" value="F-box-like_dom_sf"/>
</dbReference>
<dbReference type="PANTHER" id="PTHR34223:SF26">
    <property type="entry name" value="OS02G0188900 PROTEIN"/>
    <property type="match status" value="1"/>
</dbReference>
<dbReference type="SUPFAM" id="SSF52047">
    <property type="entry name" value="RNI-like"/>
    <property type="match status" value="1"/>
</dbReference>
<evidence type="ECO:0000313" key="3">
    <source>
        <dbReference type="Proteomes" id="UP000479710"/>
    </source>
</evidence>
<dbReference type="PROSITE" id="PS50181">
    <property type="entry name" value="FBOX"/>
    <property type="match status" value="1"/>
</dbReference>
<dbReference type="InterPro" id="IPR001810">
    <property type="entry name" value="F-box_dom"/>
</dbReference>
<dbReference type="EMBL" id="SPHZ02000002">
    <property type="protein sequence ID" value="KAF0929194.1"/>
    <property type="molecule type" value="Genomic_DNA"/>
</dbReference>
<feature type="domain" description="F-box" evidence="1">
    <location>
        <begin position="9"/>
        <end position="56"/>
    </location>
</feature>
<dbReference type="SMART" id="SM00256">
    <property type="entry name" value="FBOX"/>
    <property type="match status" value="1"/>
</dbReference>
<reference evidence="2 3" key="1">
    <citation type="submission" date="2019-11" db="EMBL/GenBank/DDBJ databases">
        <title>Whole genome sequence of Oryza granulata.</title>
        <authorList>
            <person name="Li W."/>
        </authorList>
    </citation>
    <scope>NUCLEOTIDE SEQUENCE [LARGE SCALE GENOMIC DNA]</scope>
    <source>
        <strain evidence="3">cv. Menghai</strain>
        <tissue evidence="2">Leaf</tissue>
    </source>
</reference>
<comment type="caution">
    <text evidence="2">The sequence shown here is derived from an EMBL/GenBank/DDBJ whole genome shotgun (WGS) entry which is preliminary data.</text>
</comment>
<dbReference type="Proteomes" id="UP000479710">
    <property type="component" value="Unassembled WGS sequence"/>
</dbReference>
<dbReference type="InterPro" id="IPR032675">
    <property type="entry name" value="LRR_dom_sf"/>
</dbReference>
<dbReference type="Pfam" id="PF00646">
    <property type="entry name" value="F-box"/>
    <property type="match status" value="1"/>
</dbReference>
<organism evidence="2 3">
    <name type="scientific">Oryza meyeriana var. granulata</name>
    <dbReference type="NCBI Taxonomy" id="110450"/>
    <lineage>
        <taxon>Eukaryota</taxon>
        <taxon>Viridiplantae</taxon>
        <taxon>Streptophyta</taxon>
        <taxon>Embryophyta</taxon>
        <taxon>Tracheophyta</taxon>
        <taxon>Spermatophyta</taxon>
        <taxon>Magnoliopsida</taxon>
        <taxon>Liliopsida</taxon>
        <taxon>Poales</taxon>
        <taxon>Poaceae</taxon>
        <taxon>BOP clade</taxon>
        <taxon>Oryzoideae</taxon>
        <taxon>Oryzeae</taxon>
        <taxon>Oryzinae</taxon>
        <taxon>Oryza</taxon>
        <taxon>Oryza meyeriana</taxon>
    </lineage>
</organism>
<name>A0A6G1EX32_9ORYZ</name>
<dbReference type="InterPro" id="IPR053781">
    <property type="entry name" value="F-box_AtFBL13-like"/>
</dbReference>
<accession>A0A6G1EX32</accession>
<dbReference type="CDD" id="cd22160">
    <property type="entry name" value="F-box_AtFBL13-like"/>
    <property type="match status" value="1"/>
</dbReference>
<evidence type="ECO:0000259" key="1">
    <source>
        <dbReference type="PROSITE" id="PS50181"/>
    </source>
</evidence>
<dbReference type="AlphaFoldDB" id="A0A6G1EX32"/>
<dbReference type="PANTHER" id="PTHR34223">
    <property type="entry name" value="OS11G0201299 PROTEIN"/>
    <property type="match status" value="1"/>
</dbReference>
<dbReference type="Gene3D" id="1.20.1280.50">
    <property type="match status" value="1"/>
</dbReference>
<evidence type="ECO:0000313" key="2">
    <source>
        <dbReference type="EMBL" id="KAF0929194.1"/>
    </source>
</evidence>
<dbReference type="OrthoDB" id="614848at2759"/>
<dbReference type="InterPro" id="IPR053197">
    <property type="entry name" value="F-box_SCFL_complex_component"/>
</dbReference>
<proteinExistence type="predicted"/>
<protein>
    <recommendedName>
        <fullName evidence="1">F-box domain-containing protein</fullName>
    </recommendedName>
</protein>
<dbReference type="Gene3D" id="3.80.10.10">
    <property type="entry name" value="Ribonuclease Inhibitor"/>
    <property type="match status" value="1"/>
</dbReference>
<sequence>MEPEQETGTDRLSDLPDDLIRRIMSFLHARQAVRTCVLSRRWRDLWRSLNRINADFCDFNGETDTWEGDQARFRKFVNNLLLLRDPVPVVDKFWLRSYLPLGANAEEASADANLWIGHALQLQASVVEVDQDIQTWNALELGGHAVFASQYLTRLVLSAVSFAEGFFKQLETGCPNLEHLYLYDSIIHVDNISSQTLKDLIIDSSEFSYDYDTSISTPNVTSLTLIDPAGHVPLLMDMESLASASVYLQFDVANLDTAININQWLMGLSAVRYLALDFPVGVIEIEDNMQWCPEFNNLVNLTLGRWCLDSKLYALTVFLQNSPKLEKLTLEIDEGDIQKIKGELKETSFTCDNLKIVEVTWLEEDLQEVMCLEDDPLVNRVKKLFLDSGMTSLQINITHLVYSLSYESEVFREDHKRPRIRP</sequence>
<dbReference type="SUPFAM" id="SSF81383">
    <property type="entry name" value="F-box domain"/>
    <property type="match status" value="1"/>
</dbReference>
<keyword evidence="3" id="KW-1185">Reference proteome</keyword>
<gene>
    <name evidence="2" type="ORF">E2562_016431</name>
</gene>
<dbReference type="FunFam" id="1.20.1280.50:FF:000063">
    <property type="entry name" value="F-box domain containing protein, expressed"/>
    <property type="match status" value="1"/>
</dbReference>